<reference evidence="1 2" key="1">
    <citation type="submission" date="2019-09" db="EMBL/GenBank/DDBJ databases">
        <title>Genome sequence and assembly of Flavobacterium sp.</title>
        <authorList>
            <person name="Chhetri G."/>
        </authorList>
    </citation>
    <scope>NUCLEOTIDE SEQUENCE [LARGE SCALE GENOMIC DNA]</scope>
    <source>
        <strain evidence="1 2">SNL9</strain>
    </source>
</reference>
<gene>
    <name evidence="1" type="ORF">F0460_13025</name>
</gene>
<protein>
    <submittedName>
        <fullName evidence="1">Uncharacterized protein</fullName>
    </submittedName>
</protein>
<name>A0A5M6CFR6_9FLAO</name>
<sequence>MNVLLPKSVHQNFTASQFQLFIEKYYPHFAKTLNSILKIKAMPFQDPAEYVIGESQQHGFQKKINKVLRCLNNGVAELNAFHHNYLDQVISEPQEDKLITQQLVSFLTTHYKLDAVYVLGKTKNNNNNRYSFNLLLLSDKLNIQQHDAVVRNVSSHFKGRVQLCCLIHSTHWLQKHQKQLQGFIVKYMVPESRVYLKNSLVCNDTLQLFENTTQLQTYWQQRLNYIEPLFVAFQQRDLVYRHGHILLLKNIFQHLVLALLYQHMHYVPSMYSCRYLMHLFQSFVPDVCQKCIAGEDITEVLNLVNTPVEFFPQPETAPLPCTQQVFAKALCLCEKLYSEIQNNQLLNK</sequence>
<dbReference type="AlphaFoldDB" id="A0A5M6CFR6"/>
<evidence type="ECO:0000313" key="2">
    <source>
        <dbReference type="Proteomes" id="UP000325141"/>
    </source>
</evidence>
<evidence type="ECO:0000313" key="1">
    <source>
        <dbReference type="EMBL" id="KAA5532762.1"/>
    </source>
</evidence>
<dbReference type="EMBL" id="VWSG01000011">
    <property type="protein sequence ID" value="KAA5532762.1"/>
    <property type="molecule type" value="Genomic_DNA"/>
</dbReference>
<comment type="caution">
    <text evidence="1">The sequence shown here is derived from an EMBL/GenBank/DDBJ whole genome shotgun (WGS) entry which is preliminary data.</text>
</comment>
<dbReference type="Proteomes" id="UP000325141">
    <property type="component" value="Unassembled WGS sequence"/>
</dbReference>
<dbReference type="RefSeq" id="WP_150013917.1">
    <property type="nucleotide sequence ID" value="NZ_VWSG01000011.1"/>
</dbReference>
<keyword evidence="2" id="KW-1185">Reference proteome</keyword>
<accession>A0A5M6CFR6</accession>
<proteinExistence type="predicted"/>
<organism evidence="1 2">
    <name type="scientific">Paenimyroides baculatum</name>
    <dbReference type="NCBI Taxonomy" id="2608000"/>
    <lineage>
        <taxon>Bacteria</taxon>
        <taxon>Pseudomonadati</taxon>
        <taxon>Bacteroidota</taxon>
        <taxon>Flavobacteriia</taxon>
        <taxon>Flavobacteriales</taxon>
        <taxon>Flavobacteriaceae</taxon>
        <taxon>Paenimyroides</taxon>
    </lineage>
</organism>